<comment type="caution">
    <text evidence="2">The sequence shown here is derived from an EMBL/GenBank/DDBJ whole genome shotgun (WGS) entry which is preliminary data.</text>
</comment>
<evidence type="ECO:0000313" key="3">
    <source>
        <dbReference type="Proteomes" id="UP001054945"/>
    </source>
</evidence>
<reference evidence="2 3" key="1">
    <citation type="submission" date="2021-06" db="EMBL/GenBank/DDBJ databases">
        <title>Caerostris extrusa draft genome.</title>
        <authorList>
            <person name="Kono N."/>
            <person name="Arakawa K."/>
        </authorList>
    </citation>
    <scope>NUCLEOTIDE SEQUENCE [LARGE SCALE GENOMIC DNA]</scope>
</reference>
<sequence length="131" mass="14494">MTNSIYTENGSSYKLDDLYDNCFAPLAVEFQCVHERSFLCALSSRGSSKTSADLASINLGRFNQRRRLISGEDGDVLGVRSIGEDNAPNGGSLKAPIRPPNQGRSASKYYEEYRKKEKKIPSHTVTDSEIV</sequence>
<name>A0AAV4XLR9_CAEEX</name>
<dbReference type="AlphaFoldDB" id="A0AAV4XLR9"/>
<dbReference type="EMBL" id="BPLR01000422">
    <property type="protein sequence ID" value="GIY94744.1"/>
    <property type="molecule type" value="Genomic_DNA"/>
</dbReference>
<organism evidence="2 3">
    <name type="scientific">Caerostris extrusa</name>
    <name type="common">Bark spider</name>
    <name type="synonym">Caerostris bankana</name>
    <dbReference type="NCBI Taxonomy" id="172846"/>
    <lineage>
        <taxon>Eukaryota</taxon>
        <taxon>Metazoa</taxon>
        <taxon>Ecdysozoa</taxon>
        <taxon>Arthropoda</taxon>
        <taxon>Chelicerata</taxon>
        <taxon>Arachnida</taxon>
        <taxon>Araneae</taxon>
        <taxon>Araneomorphae</taxon>
        <taxon>Entelegynae</taxon>
        <taxon>Araneoidea</taxon>
        <taxon>Araneidae</taxon>
        <taxon>Caerostris</taxon>
    </lineage>
</organism>
<evidence type="ECO:0000256" key="1">
    <source>
        <dbReference type="SAM" id="MobiDB-lite"/>
    </source>
</evidence>
<gene>
    <name evidence="2" type="ORF">CEXT_27911</name>
</gene>
<evidence type="ECO:0000313" key="2">
    <source>
        <dbReference type="EMBL" id="GIY94744.1"/>
    </source>
</evidence>
<keyword evidence="3" id="KW-1185">Reference proteome</keyword>
<protein>
    <submittedName>
        <fullName evidence="2">Uncharacterized protein</fullName>
    </submittedName>
</protein>
<feature type="region of interest" description="Disordered" evidence="1">
    <location>
        <begin position="81"/>
        <end position="131"/>
    </location>
</feature>
<accession>A0AAV4XLR9</accession>
<dbReference type="Proteomes" id="UP001054945">
    <property type="component" value="Unassembled WGS sequence"/>
</dbReference>
<proteinExistence type="predicted"/>